<feature type="region of interest" description="Disordered" evidence="1">
    <location>
        <begin position="180"/>
        <end position="311"/>
    </location>
</feature>
<accession>S8A5L0</accession>
<protein>
    <submittedName>
        <fullName evidence="2">Uncharacterized protein</fullName>
    </submittedName>
</protein>
<reference evidence="3" key="2">
    <citation type="submission" date="2013-04" db="EMBL/GenBank/DDBJ databases">
        <title>Genomic mechanisms accounting for the adaptation to parasitism in nematode-trapping fungi.</title>
        <authorList>
            <person name="Ahren D.G."/>
        </authorList>
    </citation>
    <scope>NUCLEOTIDE SEQUENCE [LARGE SCALE GENOMIC DNA]</scope>
    <source>
        <strain evidence="3">CBS 200.50</strain>
    </source>
</reference>
<dbReference type="Proteomes" id="UP000015100">
    <property type="component" value="Unassembled WGS sequence"/>
</dbReference>
<reference evidence="2 3" key="1">
    <citation type="journal article" date="2013" name="PLoS Genet.">
        <title>Genomic mechanisms accounting for the adaptation to parasitism in nematode-trapping fungi.</title>
        <authorList>
            <person name="Meerupati T."/>
            <person name="Andersson K.M."/>
            <person name="Friman E."/>
            <person name="Kumar D."/>
            <person name="Tunlid A."/>
            <person name="Ahren D."/>
        </authorList>
    </citation>
    <scope>NUCLEOTIDE SEQUENCE [LARGE SCALE GENOMIC DNA]</scope>
    <source>
        <strain evidence="2 3">CBS 200.50</strain>
    </source>
</reference>
<comment type="caution">
    <text evidence="2">The sequence shown here is derived from an EMBL/GenBank/DDBJ whole genome shotgun (WGS) entry which is preliminary data.</text>
</comment>
<dbReference type="EMBL" id="AQGS01000575">
    <property type="protein sequence ID" value="EPS38295.1"/>
    <property type="molecule type" value="Genomic_DNA"/>
</dbReference>
<evidence type="ECO:0000313" key="2">
    <source>
        <dbReference type="EMBL" id="EPS38295.1"/>
    </source>
</evidence>
<feature type="compositionally biased region" description="Low complexity" evidence="1">
    <location>
        <begin position="231"/>
        <end position="245"/>
    </location>
</feature>
<organism evidence="2 3">
    <name type="scientific">Dactylellina haptotyla (strain CBS 200.50)</name>
    <name type="common">Nematode-trapping fungus</name>
    <name type="synonym">Monacrosporium haptotylum</name>
    <dbReference type="NCBI Taxonomy" id="1284197"/>
    <lineage>
        <taxon>Eukaryota</taxon>
        <taxon>Fungi</taxon>
        <taxon>Dikarya</taxon>
        <taxon>Ascomycota</taxon>
        <taxon>Pezizomycotina</taxon>
        <taxon>Orbiliomycetes</taxon>
        <taxon>Orbiliales</taxon>
        <taxon>Orbiliaceae</taxon>
        <taxon>Dactylellina</taxon>
    </lineage>
</organism>
<dbReference type="HOGENOM" id="CLU_865917_0_0_1"/>
<dbReference type="OMA" id="HRYASME"/>
<evidence type="ECO:0000256" key="1">
    <source>
        <dbReference type="SAM" id="MobiDB-lite"/>
    </source>
</evidence>
<dbReference type="AlphaFoldDB" id="S8A5L0"/>
<dbReference type="OrthoDB" id="5363329at2759"/>
<evidence type="ECO:0000313" key="3">
    <source>
        <dbReference type="Proteomes" id="UP000015100"/>
    </source>
</evidence>
<gene>
    <name evidence="2" type="ORF">H072_8062</name>
</gene>
<name>S8A5L0_DACHA</name>
<proteinExistence type="predicted"/>
<sequence length="311" mass="34667">MATAYIPTSQMPHMVGQPTAYEIDPVTQQAYPTGYAPNTGQQQIFITTPQPVQVLPHPGSTVFPQYRMGYGHNPNLLLQQSPNVMHMPYAGDIHAHAPPAYTEMDASRFQQQRPRRSSISMNFGPQYGYPASAVPQVHQSMDFAYMDSCLLCRASHPGPHPHGNMNLYEMPPMPGHRYASMEDGFPASGKMRSSGYGSYDPPQMWDPMDWAPNSRGRGRDVRDQWGYGSKPRSNSRPPSRGPLSRLAGGGRLPLPFENNIRVSELSDDDSDDDNMSRGRPNNFPSNLRRPSTNRGRSSSRPRSVNQTSTFI</sequence>
<feature type="compositionally biased region" description="Polar residues" evidence="1">
    <location>
        <begin position="282"/>
        <end position="311"/>
    </location>
</feature>
<keyword evidence="3" id="KW-1185">Reference proteome</keyword>